<reference evidence="1" key="1">
    <citation type="submission" date="2018-05" db="EMBL/GenBank/DDBJ databases">
        <authorList>
            <person name="Lanie J.A."/>
            <person name="Ng W.-L."/>
            <person name="Kazmierczak K.M."/>
            <person name="Andrzejewski T.M."/>
            <person name="Davidsen T.M."/>
            <person name="Wayne K.J."/>
            <person name="Tettelin H."/>
            <person name="Glass J.I."/>
            <person name="Rusch D."/>
            <person name="Podicherti R."/>
            <person name="Tsui H.-C.T."/>
            <person name="Winkler M.E."/>
        </authorList>
    </citation>
    <scope>NUCLEOTIDE SEQUENCE</scope>
</reference>
<organism evidence="1">
    <name type="scientific">marine metagenome</name>
    <dbReference type="NCBI Taxonomy" id="408172"/>
    <lineage>
        <taxon>unclassified sequences</taxon>
        <taxon>metagenomes</taxon>
        <taxon>ecological metagenomes</taxon>
    </lineage>
</organism>
<dbReference type="AlphaFoldDB" id="A0A382ZQD0"/>
<gene>
    <name evidence="1" type="ORF">METZ01_LOCUS450536</name>
</gene>
<sequence length="74" mass="8561">MSEEEVAEALELEEELEEVPDNFVDQMASRIGIILQREMDPTVGATEVTKYIYETTFPNKVNYFLDAMEMLHES</sequence>
<name>A0A382ZQD0_9ZZZZ</name>
<dbReference type="EMBL" id="UINC01185799">
    <property type="protein sequence ID" value="SVD97682.1"/>
    <property type="molecule type" value="Genomic_DNA"/>
</dbReference>
<proteinExistence type="predicted"/>
<feature type="non-terminal residue" evidence="1">
    <location>
        <position position="74"/>
    </location>
</feature>
<evidence type="ECO:0000313" key="1">
    <source>
        <dbReference type="EMBL" id="SVD97682.1"/>
    </source>
</evidence>
<accession>A0A382ZQD0</accession>
<protein>
    <submittedName>
        <fullName evidence="1">Uncharacterized protein</fullName>
    </submittedName>
</protein>